<proteinExistence type="inferred from homology"/>
<dbReference type="SUPFAM" id="SSF53822">
    <property type="entry name" value="Periplasmic binding protein-like I"/>
    <property type="match status" value="1"/>
</dbReference>
<evidence type="ECO:0000256" key="3">
    <source>
        <dbReference type="ARBA" id="ARBA00022729"/>
    </source>
</evidence>
<dbReference type="PROSITE" id="PS51257">
    <property type="entry name" value="PROKAR_LIPOPROTEIN"/>
    <property type="match status" value="1"/>
</dbReference>
<dbReference type="Pfam" id="PF13407">
    <property type="entry name" value="Peripla_BP_4"/>
    <property type="match status" value="1"/>
</dbReference>
<evidence type="ECO:0000313" key="7">
    <source>
        <dbReference type="Proteomes" id="UP001595867"/>
    </source>
</evidence>
<dbReference type="InterPro" id="IPR028082">
    <property type="entry name" value="Peripla_BP_I"/>
</dbReference>
<evidence type="ECO:0000256" key="4">
    <source>
        <dbReference type="SAM" id="SignalP"/>
    </source>
</evidence>
<evidence type="ECO:0000259" key="5">
    <source>
        <dbReference type="Pfam" id="PF13407"/>
    </source>
</evidence>
<reference evidence="7" key="1">
    <citation type="journal article" date="2019" name="Int. J. Syst. Evol. Microbiol.">
        <title>The Global Catalogue of Microorganisms (GCM) 10K type strain sequencing project: providing services to taxonomists for standard genome sequencing and annotation.</title>
        <authorList>
            <consortium name="The Broad Institute Genomics Platform"/>
            <consortium name="The Broad Institute Genome Sequencing Center for Infectious Disease"/>
            <person name="Wu L."/>
            <person name="Ma J."/>
        </authorList>
    </citation>
    <scope>NUCLEOTIDE SEQUENCE [LARGE SCALE GENOMIC DNA]</scope>
    <source>
        <strain evidence="7">TBRC 5832</strain>
    </source>
</reference>
<dbReference type="EMBL" id="JBHSBL010000002">
    <property type="protein sequence ID" value="MFC4063455.1"/>
    <property type="molecule type" value="Genomic_DNA"/>
</dbReference>
<dbReference type="Proteomes" id="UP001595867">
    <property type="component" value="Unassembled WGS sequence"/>
</dbReference>
<feature type="chain" id="PRO_5045101988" evidence="4">
    <location>
        <begin position="20"/>
        <end position="326"/>
    </location>
</feature>
<keyword evidence="3 4" id="KW-0732">Signal</keyword>
<name>A0ABV8IHT3_9ACTN</name>
<dbReference type="PANTHER" id="PTHR46847:SF1">
    <property type="entry name" value="D-ALLOSE-BINDING PERIPLASMIC PROTEIN-RELATED"/>
    <property type="match status" value="1"/>
</dbReference>
<dbReference type="Gene3D" id="3.40.50.2300">
    <property type="match status" value="2"/>
</dbReference>
<feature type="signal peptide" evidence="4">
    <location>
        <begin position="1"/>
        <end position="19"/>
    </location>
</feature>
<dbReference type="RefSeq" id="WP_378064463.1">
    <property type="nucleotide sequence ID" value="NZ_JBHSBL010000002.1"/>
</dbReference>
<organism evidence="6 7">
    <name type="scientific">Actinoplanes subglobosus</name>
    <dbReference type="NCBI Taxonomy" id="1547892"/>
    <lineage>
        <taxon>Bacteria</taxon>
        <taxon>Bacillati</taxon>
        <taxon>Actinomycetota</taxon>
        <taxon>Actinomycetes</taxon>
        <taxon>Micromonosporales</taxon>
        <taxon>Micromonosporaceae</taxon>
        <taxon>Actinoplanes</taxon>
    </lineage>
</organism>
<protein>
    <submittedName>
        <fullName evidence="6">Sugar ABC transporter substrate-binding protein</fullName>
    </submittedName>
</protein>
<accession>A0ABV8IHT3</accession>
<comment type="similarity">
    <text evidence="2">Belongs to the bacterial solute-binding protein 2 family.</text>
</comment>
<comment type="subcellular location">
    <subcellularLocation>
        <location evidence="1">Cell envelope</location>
    </subcellularLocation>
</comment>
<comment type="caution">
    <text evidence="6">The sequence shown here is derived from an EMBL/GenBank/DDBJ whole genome shotgun (WGS) entry which is preliminary data.</text>
</comment>
<evidence type="ECO:0000256" key="2">
    <source>
        <dbReference type="ARBA" id="ARBA00007639"/>
    </source>
</evidence>
<dbReference type="PANTHER" id="PTHR46847">
    <property type="entry name" value="D-ALLOSE-BINDING PERIPLASMIC PROTEIN-RELATED"/>
    <property type="match status" value="1"/>
</dbReference>
<evidence type="ECO:0000256" key="1">
    <source>
        <dbReference type="ARBA" id="ARBA00004196"/>
    </source>
</evidence>
<gene>
    <name evidence="6" type="ORF">ACFO0C_00815</name>
</gene>
<feature type="domain" description="Periplasmic binding protein" evidence="5">
    <location>
        <begin position="44"/>
        <end position="287"/>
    </location>
</feature>
<evidence type="ECO:0000313" key="6">
    <source>
        <dbReference type="EMBL" id="MFC4063455.1"/>
    </source>
</evidence>
<keyword evidence="7" id="KW-1185">Reference proteome</keyword>
<sequence length="326" mass="32774">MNREPLGITLAALTTLALAACSSGGTQPATGAGDAAGADNAKTIVFSPLALKIPAMKGLSEGLKGYGSSKGYTILVQDPNLDPQKQLTDLKSVIESGRAGGAWVIAVQPNALSGLVKSAQEKKVPLVLNGVPEDYGLSGMQPGLTFAKIDYAAQGKAIGESLGKCINEKLGGTAKVILTVSPAGTAGKADVEKAQLDALKATAPAAEIVTEVTVTDRAKAQTDIGSALQGNPDATAVLGNNDEGALGAVGAFAAAGKELPCIAETGGNDEVLQAVKDGKIYASVALQFEADMVQSFDSLTTMIADPTAVGKQLATPQKVITAGSGQ</sequence>
<dbReference type="InterPro" id="IPR025997">
    <property type="entry name" value="SBP_2_dom"/>
</dbReference>